<evidence type="ECO:0000313" key="4">
    <source>
        <dbReference type="Proteomes" id="UP000054078"/>
    </source>
</evidence>
<dbReference type="InterPro" id="IPR000835">
    <property type="entry name" value="HTH_MarR-typ"/>
</dbReference>
<evidence type="ECO:0000313" key="3">
    <source>
        <dbReference type="EMBL" id="KUH57796.1"/>
    </source>
</evidence>
<evidence type="ECO:0000256" key="1">
    <source>
        <dbReference type="SAM" id="MobiDB-lite"/>
    </source>
</evidence>
<feature type="domain" description="HTH marR-type" evidence="2">
    <location>
        <begin position="32"/>
        <end position="171"/>
    </location>
</feature>
<dbReference type="PRINTS" id="PR00598">
    <property type="entry name" value="HTHMARR"/>
</dbReference>
<sequence>MGKSYERHAQEPGLAVASGPEDVDVNDEVAFVAEISRLLSNTYDSIDRLEDLTRRSHGIDLSVAELNLIEVVGRTTFHTDETISVSDIARALDIKVPSATTAVNRLVRKGYVEKCRDPRDARRVNVSLTRRGERVFRLHAVFNRHMSEEVSLGLTIPERQVLLDGIRRLEHFYAEAQRAQREELEKILAEKGGVA</sequence>
<organism evidence="3 4">
    <name type="scientific">Tractidigestivibacter scatoligenes</name>
    <name type="common">Olsenella scatoligenes</name>
    <dbReference type="NCBI Taxonomy" id="1299998"/>
    <lineage>
        <taxon>Bacteria</taxon>
        <taxon>Bacillati</taxon>
        <taxon>Actinomycetota</taxon>
        <taxon>Coriobacteriia</taxon>
        <taxon>Coriobacteriales</taxon>
        <taxon>Atopobiaceae</taxon>
        <taxon>Tractidigestivibacter</taxon>
    </lineage>
</organism>
<accession>A0A100YU85</accession>
<comment type="caution">
    <text evidence="3">The sequence shown here is derived from an EMBL/GenBank/DDBJ whole genome shotgun (WGS) entry which is preliminary data.</text>
</comment>
<dbReference type="RefSeq" id="WP_059055461.1">
    <property type="nucleotide sequence ID" value="NZ_LOJF01000011.1"/>
</dbReference>
<dbReference type="STRING" id="1299998.AUL39_08865"/>
<protein>
    <recommendedName>
        <fullName evidence="2">HTH marR-type domain-containing protein</fullName>
    </recommendedName>
</protein>
<name>A0A100YU85_TRASO</name>
<dbReference type="Pfam" id="PF12802">
    <property type="entry name" value="MarR_2"/>
    <property type="match status" value="1"/>
</dbReference>
<feature type="region of interest" description="Disordered" evidence="1">
    <location>
        <begin position="1"/>
        <end position="20"/>
    </location>
</feature>
<dbReference type="InterPro" id="IPR036388">
    <property type="entry name" value="WH-like_DNA-bd_sf"/>
</dbReference>
<dbReference type="OrthoDB" id="5461037at2"/>
<dbReference type="Proteomes" id="UP000054078">
    <property type="component" value="Unassembled WGS sequence"/>
</dbReference>
<dbReference type="GO" id="GO:0006950">
    <property type="term" value="P:response to stress"/>
    <property type="evidence" value="ECO:0007669"/>
    <property type="project" value="TreeGrafter"/>
</dbReference>
<dbReference type="AlphaFoldDB" id="A0A100YU85"/>
<dbReference type="GO" id="GO:0003700">
    <property type="term" value="F:DNA-binding transcription factor activity"/>
    <property type="evidence" value="ECO:0007669"/>
    <property type="project" value="InterPro"/>
</dbReference>
<reference evidence="3 4" key="1">
    <citation type="submission" date="2015-12" db="EMBL/GenBank/DDBJ databases">
        <title>Draft Genome Sequence of Olsenella scatoligenes SK9K4T; a Producer of 3-Methylindole- (skatole) and 4-Methylphenol- (p-cresol) Isolated from Pig Feces.</title>
        <authorList>
            <person name="Li X."/>
            <person name="Borg B."/>
            <person name="Canibe N."/>
        </authorList>
    </citation>
    <scope>NUCLEOTIDE SEQUENCE [LARGE SCALE GENOMIC DNA]</scope>
    <source>
        <strain evidence="3 4">SK9K4</strain>
    </source>
</reference>
<evidence type="ECO:0000259" key="2">
    <source>
        <dbReference type="PROSITE" id="PS50995"/>
    </source>
</evidence>
<gene>
    <name evidence="3" type="ORF">AUL39_08865</name>
</gene>
<dbReference type="InterPro" id="IPR036390">
    <property type="entry name" value="WH_DNA-bd_sf"/>
</dbReference>
<dbReference type="SUPFAM" id="SSF46785">
    <property type="entry name" value="Winged helix' DNA-binding domain"/>
    <property type="match status" value="1"/>
</dbReference>
<feature type="compositionally biased region" description="Basic and acidic residues" evidence="1">
    <location>
        <begin position="1"/>
        <end position="10"/>
    </location>
</feature>
<dbReference type="Gene3D" id="1.10.10.10">
    <property type="entry name" value="Winged helix-like DNA-binding domain superfamily/Winged helix DNA-binding domain"/>
    <property type="match status" value="1"/>
</dbReference>
<dbReference type="SMART" id="SM00347">
    <property type="entry name" value="HTH_MARR"/>
    <property type="match status" value="1"/>
</dbReference>
<dbReference type="InterPro" id="IPR039422">
    <property type="entry name" value="MarR/SlyA-like"/>
</dbReference>
<dbReference type="PANTHER" id="PTHR33164:SF89">
    <property type="entry name" value="MARR FAMILY REGULATORY PROTEIN"/>
    <property type="match status" value="1"/>
</dbReference>
<keyword evidence="4" id="KW-1185">Reference proteome</keyword>
<proteinExistence type="predicted"/>
<dbReference type="PANTHER" id="PTHR33164">
    <property type="entry name" value="TRANSCRIPTIONAL REGULATOR, MARR FAMILY"/>
    <property type="match status" value="1"/>
</dbReference>
<dbReference type="PROSITE" id="PS50995">
    <property type="entry name" value="HTH_MARR_2"/>
    <property type="match status" value="1"/>
</dbReference>
<dbReference type="EMBL" id="LOJF01000011">
    <property type="protein sequence ID" value="KUH57796.1"/>
    <property type="molecule type" value="Genomic_DNA"/>
</dbReference>